<evidence type="ECO:0000313" key="2">
    <source>
        <dbReference type="Proteomes" id="UP001156660"/>
    </source>
</evidence>
<name>A0ABQ6AMF1_9GAMM</name>
<dbReference type="Proteomes" id="UP001156660">
    <property type="component" value="Unassembled WGS sequence"/>
</dbReference>
<protein>
    <submittedName>
        <fullName evidence="1">Uncharacterized protein</fullName>
    </submittedName>
</protein>
<sequence length="102" mass="11549">MILKLIIFVLNHHEINNTLTYYIYITLIKLIGTYMAQLSIPVRDGLPSDITDLATEFGYKVHGNGGTTKLISDILESIILKHNHPKSNFDLTQLIEKKAKPN</sequence>
<dbReference type="EMBL" id="BSOU01000014">
    <property type="protein sequence ID" value="GLR76838.1"/>
    <property type="molecule type" value="Genomic_DNA"/>
</dbReference>
<accession>A0ABQ6AMF1</accession>
<keyword evidence="2" id="KW-1185">Reference proteome</keyword>
<gene>
    <name evidence="1" type="ORF">GCM10007855_37130</name>
</gene>
<evidence type="ECO:0000313" key="1">
    <source>
        <dbReference type="EMBL" id="GLR76838.1"/>
    </source>
</evidence>
<comment type="caution">
    <text evidence="1">The sequence shown here is derived from an EMBL/GenBank/DDBJ whole genome shotgun (WGS) entry which is preliminary data.</text>
</comment>
<proteinExistence type="predicted"/>
<reference evidence="2" key="1">
    <citation type="journal article" date="2019" name="Int. J. Syst. Evol. Microbiol.">
        <title>The Global Catalogue of Microorganisms (GCM) 10K type strain sequencing project: providing services to taxonomists for standard genome sequencing and annotation.</title>
        <authorList>
            <consortium name="The Broad Institute Genomics Platform"/>
            <consortium name="The Broad Institute Genome Sequencing Center for Infectious Disease"/>
            <person name="Wu L."/>
            <person name="Ma J."/>
        </authorList>
    </citation>
    <scope>NUCLEOTIDE SEQUENCE [LARGE SCALE GENOMIC DNA]</scope>
    <source>
        <strain evidence="2">NBRC 105001</strain>
    </source>
</reference>
<organism evidence="1 2">
    <name type="scientific">Aliivibrio sifiae</name>
    <dbReference type="NCBI Taxonomy" id="566293"/>
    <lineage>
        <taxon>Bacteria</taxon>
        <taxon>Pseudomonadati</taxon>
        <taxon>Pseudomonadota</taxon>
        <taxon>Gammaproteobacteria</taxon>
        <taxon>Vibrionales</taxon>
        <taxon>Vibrionaceae</taxon>
        <taxon>Aliivibrio</taxon>
    </lineage>
</organism>